<feature type="transmembrane region" description="Helical" evidence="6">
    <location>
        <begin position="168"/>
        <end position="186"/>
    </location>
</feature>
<feature type="transmembrane region" description="Helical" evidence="6">
    <location>
        <begin position="300"/>
        <end position="320"/>
    </location>
</feature>
<feature type="transmembrane region" description="Helical" evidence="6">
    <location>
        <begin position="113"/>
        <end position="133"/>
    </location>
</feature>
<evidence type="ECO:0000256" key="3">
    <source>
        <dbReference type="ARBA" id="ARBA00022989"/>
    </source>
</evidence>
<feature type="transmembrane region" description="Helical" evidence="6">
    <location>
        <begin position="332"/>
        <end position="349"/>
    </location>
</feature>
<gene>
    <name evidence="7" type="ORF">M436DRAFT_17334</name>
</gene>
<dbReference type="SUPFAM" id="SSF103481">
    <property type="entry name" value="Multidrug resistance efflux transporter EmrE"/>
    <property type="match status" value="1"/>
</dbReference>
<feature type="region of interest" description="Disordered" evidence="5">
    <location>
        <begin position="36"/>
        <end position="105"/>
    </location>
</feature>
<dbReference type="OrthoDB" id="165382at2759"/>
<evidence type="ECO:0000256" key="6">
    <source>
        <dbReference type="SAM" id="Phobius"/>
    </source>
</evidence>
<feature type="compositionally biased region" description="Basic and acidic residues" evidence="5">
    <location>
        <begin position="36"/>
        <end position="45"/>
    </location>
</feature>
<evidence type="ECO:0000256" key="2">
    <source>
        <dbReference type="ARBA" id="ARBA00022692"/>
    </source>
</evidence>
<sequence length="354" mass="38660">GWSSIIGITTAIIGNVLISFALNTQRYAHIRLNRQYHQDEEERKSDKRNRSRVSQQERIAEERAAQNLNGNGVEPNESDPLLPSSASTSSESTIRPNKKSPATGPKSYLKSPIWWLGIALMTVGEAGNFLAYGFAPASIVSPLGVVALVSNCLIAPLLLHEQFRIRDGFGVIVAVGGCVTVVLSASDNNPKLGPDKIWELISTWEFETYFGITVFLMLVLMSLSSKYGHKSVLIDLGLVGLFGGYTALSTKGVASLLSNTIWHVVTFPITYLLVAVLVSTAILQIKYLNRALQHFDSTQVIPVQFVIFTLSVIVGSAILYRDFERTTTDDAIKFFAGCALTFSGVWLITSGRGK</sequence>
<reference evidence="7 8" key="1">
    <citation type="journal article" date="2014" name="BMC Genomics">
        <title>Genome sequencing of four Aureobasidium pullulans varieties: biotechnological potential, stress tolerance, and description of new species.</title>
        <authorList>
            <person name="Gostin Ar C."/>
            <person name="Ohm R.A."/>
            <person name="Kogej T."/>
            <person name="Sonjak S."/>
            <person name="Turk M."/>
            <person name="Zajc J."/>
            <person name="Zalar P."/>
            <person name="Grube M."/>
            <person name="Sun H."/>
            <person name="Han J."/>
            <person name="Sharma A."/>
            <person name="Chiniquy J."/>
            <person name="Ngan C.Y."/>
            <person name="Lipzen A."/>
            <person name="Barry K."/>
            <person name="Grigoriev I.V."/>
            <person name="Gunde-Cimerman N."/>
        </authorList>
    </citation>
    <scope>NUCLEOTIDE SEQUENCE [LARGE SCALE GENOMIC DNA]</scope>
    <source>
        <strain evidence="7 8">CBS 147.97</strain>
    </source>
</reference>
<proteinExistence type="predicted"/>
<dbReference type="InterPro" id="IPR008521">
    <property type="entry name" value="Mg_trans_NIPA"/>
</dbReference>
<dbReference type="Proteomes" id="UP000027730">
    <property type="component" value="Unassembled WGS sequence"/>
</dbReference>
<comment type="subcellular location">
    <subcellularLocation>
        <location evidence="1">Membrane</location>
        <topology evidence="1">Multi-pass membrane protein</topology>
    </subcellularLocation>
</comment>
<evidence type="ECO:0000313" key="7">
    <source>
        <dbReference type="EMBL" id="KEQ76102.1"/>
    </source>
</evidence>
<dbReference type="RefSeq" id="XP_013429943.1">
    <property type="nucleotide sequence ID" value="XM_013574489.1"/>
</dbReference>
<protein>
    <submittedName>
        <fullName evidence="7">DUF803-domain-containing protein</fullName>
    </submittedName>
</protein>
<accession>A0A074X280</accession>
<feature type="transmembrane region" description="Helical" evidence="6">
    <location>
        <begin position="6"/>
        <end position="24"/>
    </location>
</feature>
<feature type="transmembrane region" description="Helical" evidence="6">
    <location>
        <begin position="139"/>
        <end position="159"/>
    </location>
</feature>
<evidence type="ECO:0000256" key="5">
    <source>
        <dbReference type="SAM" id="MobiDB-lite"/>
    </source>
</evidence>
<dbReference type="EMBL" id="KL584704">
    <property type="protein sequence ID" value="KEQ76102.1"/>
    <property type="molecule type" value="Genomic_DNA"/>
</dbReference>
<dbReference type="PANTHER" id="PTHR12570:SF65">
    <property type="entry name" value="MAGNESIUM TRANSPORTER NIPA9-RELATED"/>
    <property type="match status" value="1"/>
</dbReference>
<organism evidence="7 8">
    <name type="scientific">Aureobasidium namibiae CBS 147.97</name>
    <dbReference type="NCBI Taxonomy" id="1043004"/>
    <lineage>
        <taxon>Eukaryota</taxon>
        <taxon>Fungi</taxon>
        <taxon>Dikarya</taxon>
        <taxon>Ascomycota</taxon>
        <taxon>Pezizomycotina</taxon>
        <taxon>Dothideomycetes</taxon>
        <taxon>Dothideomycetidae</taxon>
        <taxon>Dothideales</taxon>
        <taxon>Saccotheciaceae</taxon>
        <taxon>Aureobasidium</taxon>
    </lineage>
</organism>
<dbReference type="HOGENOM" id="CLU_012349_2_2_1"/>
<dbReference type="AlphaFoldDB" id="A0A074X280"/>
<dbReference type="GO" id="GO:0015095">
    <property type="term" value="F:magnesium ion transmembrane transporter activity"/>
    <property type="evidence" value="ECO:0007669"/>
    <property type="project" value="InterPro"/>
</dbReference>
<evidence type="ECO:0000256" key="4">
    <source>
        <dbReference type="ARBA" id="ARBA00023136"/>
    </source>
</evidence>
<feature type="transmembrane region" description="Helical" evidence="6">
    <location>
        <begin position="206"/>
        <end position="224"/>
    </location>
</feature>
<keyword evidence="3 6" id="KW-1133">Transmembrane helix</keyword>
<dbReference type="Pfam" id="PF05653">
    <property type="entry name" value="Mg_trans_NIPA"/>
    <property type="match status" value="1"/>
</dbReference>
<keyword evidence="2 6" id="KW-0812">Transmembrane</keyword>
<feature type="non-terminal residue" evidence="7">
    <location>
        <position position="354"/>
    </location>
</feature>
<feature type="transmembrane region" description="Helical" evidence="6">
    <location>
        <begin position="260"/>
        <end position="288"/>
    </location>
</feature>
<feature type="non-terminal residue" evidence="7">
    <location>
        <position position="1"/>
    </location>
</feature>
<dbReference type="InterPro" id="IPR037185">
    <property type="entry name" value="EmrE-like"/>
</dbReference>
<dbReference type="PANTHER" id="PTHR12570">
    <property type="match status" value="1"/>
</dbReference>
<evidence type="ECO:0000256" key="1">
    <source>
        <dbReference type="ARBA" id="ARBA00004141"/>
    </source>
</evidence>
<keyword evidence="4 6" id="KW-0472">Membrane</keyword>
<dbReference type="GeneID" id="25407952"/>
<dbReference type="GO" id="GO:0016020">
    <property type="term" value="C:membrane"/>
    <property type="evidence" value="ECO:0007669"/>
    <property type="project" value="UniProtKB-SubCell"/>
</dbReference>
<evidence type="ECO:0000313" key="8">
    <source>
        <dbReference type="Proteomes" id="UP000027730"/>
    </source>
</evidence>
<keyword evidence="8" id="KW-1185">Reference proteome</keyword>
<name>A0A074X280_9PEZI</name>
<feature type="compositionally biased region" description="Low complexity" evidence="5">
    <location>
        <begin position="78"/>
        <end position="93"/>
    </location>
</feature>